<keyword evidence="2" id="KW-1133">Transmembrane helix</keyword>
<dbReference type="AlphaFoldDB" id="A0A1B1AE79"/>
<keyword evidence="2" id="KW-0812">Transmembrane</keyword>
<gene>
    <name evidence="3" type="ORF">ATE48_02385</name>
</gene>
<evidence type="ECO:0000313" key="3">
    <source>
        <dbReference type="EMBL" id="ANP44852.1"/>
    </source>
</evidence>
<dbReference type="RefSeq" id="WP_066767451.1">
    <property type="nucleotide sequence ID" value="NZ_CP013244.1"/>
</dbReference>
<feature type="compositionally biased region" description="Polar residues" evidence="1">
    <location>
        <begin position="51"/>
        <end position="60"/>
    </location>
</feature>
<keyword evidence="4" id="KW-1185">Reference proteome</keyword>
<evidence type="ECO:0000256" key="1">
    <source>
        <dbReference type="SAM" id="MobiDB-lite"/>
    </source>
</evidence>
<proteinExistence type="predicted"/>
<feature type="region of interest" description="Disordered" evidence="1">
    <location>
        <begin position="51"/>
        <end position="103"/>
    </location>
</feature>
<keyword evidence="2" id="KW-0472">Membrane</keyword>
<accession>A0A1B1AE79</accession>
<reference evidence="3 4" key="1">
    <citation type="submission" date="2015-11" db="EMBL/GenBank/DDBJ databases">
        <title>Whole-Genome Sequence of Candidatus Oderbacter manganicum from the National Park Lower Oder Valley, Germany.</title>
        <authorList>
            <person name="Braun B."/>
            <person name="Liere K."/>
            <person name="Szewzyk U."/>
        </authorList>
    </citation>
    <scope>NUCLEOTIDE SEQUENCE [LARGE SCALE GENOMIC DNA]</scope>
    <source>
        <strain evidence="3 4">OTSz_A_272</strain>
    </source>
</reference>
<dbReference type="EMBL" id="CP013244">
    <property type="protein sequence ID" value="ANP44852.1"/>
    <property type="molecule type" value="Genomic_DNA"/>
</dbReference>
<protein>
    <submittedName>
        <fullName evidence="3">Uncharacterized protein</fullName>
    </submittedName>
</protein>
<evidence type="ECO:0000256" key="2">
    <source>
        <dbReference type="SAM" id="Phobius"/>
    </source>
</evidence>
<dbReference type="InParanoid" id="A0A1B1AE79"/>
<feature type="transmembrane region" description="Helical" evidence="2">
    <location>
        <begin position="22"/>
        <end position="43"/>
    </location>
</feature>
<dbReference type="KEGG" id="cbot:ATE48_02385"/>
<feature type="compositionally biased region" description="Polar residues" evidence="1">
    <location>
        <begin position="81"/>
        <end position="103"/>
    </location>
</feature>
<name>A0A1B1AE79_9PROT</name>
<sequence length="103" mass="10765">MPEIKDRDPYAPPPMHHDRSGAVLRVTLLAAMLGAAGLGYAWMSSQPRTALVPQATQDQQVADAGYRMSPEGPVEGPVASPEQTPAANSGLATPTDQTPTGQD</sequence>
<organism evidence="3 4">
    <name type="scientific">Candidatus Viadribacter manganicus</name>
    <dbReference type="NCBI Taxonomy" id="1759059"/>
    <lineage>
        <taxon>Bacteria</taxon>
        <taxon>Pseudomonadati</taxon>
        <taxon>Pseudomonadota</taxon>
        <taxon>Alphaproteobacteria</taxon>
        <taxon>Hyphomonadales</taxon>
        <taxon>Hyphomonadaceae</taxon>
        <taxon>Candidatus Viadribacter</taxon>
    </lineage>
</organism>
<evidence type="ECO:0000313" key="4">
    <source>
        <dbReference type="Proteomes" id="UP000092498"/>
    </source>
</evidence>
<dbReference type="Proteomes" id="UP000092498">
    <property type="component" value="Chromosome"/>
</dbReference>